<evidence type="ECO:0000256" key="2">
    <source>
        <dbReference type="ARBA" id="ARBA00022723"/>
    </source>
</evidence>
<feature type="domain" description="Cytochrome c" evidence="6">
    <location>
        <begin position="326"/>
        <end position="416"/>
    </location>
</feature>
<feature type="binding site" description="covalent" evidence="4">
    <location>
        <position position="215"/>
    </location>
    <ligand>
        <name>heme c</name>
        <dbReference type="ChEBI" id="CHEBI:61717"/>
        <label>2</label>
    </ligand>
</feature>
<dbReference type="STRING" id="767434.Fraau_0687"/>
<evidence type="ECO:0000256" key="5">
    <source>
        <dbReference type="PIRSR" id="PIRSR000018-51"/>
    </source>
</evidence>
<evidence type="ECO:0000256" key="3">
    <source>
        <dbReference type="ARBA" id="ARBA00023004"/>
    </source>
</evidence>
<evidence type="ECO:0000256" key="1">
    <source>
        <dbReference type="ARBA" id="ARBA00022617"/>
    </source>
</evidence>
<dbReference type="eggNOG" id="COG2010">
    <property type="taxonomic scope" value="Bacteria"/>
</dbReference>
<keyword evidence="8" id="KW-1185">Reference proteome</keyword>
<evidence type="ECO:0000313" key="8">
    <source>
        <dbReference type="Proteomes" id="UP000005234"/>
    </source>
</evidence>
<name>H8KYN2_FRAAD</name>
<dbReference type="Pfam" id="PF00034">
    <property type="entry name" value="Cytochrom_C"/>
    <property type="match status" value="2"/>
</dbReference>
<evidence type="ECO:0000259" key="6">
    <source>
        <dbReference type="PROSITE" id="PS51007"/>
    </source>
</evidence>
<dbReference type="Gene3D" id="1.10.760.10">
    <property type="entry name" value="Cytochrome c-like domain"/>
    <property type="match status" value="2"/>
</dbReference>
<dbReference type="GO" id="GO:0016020">
    <property type="term" value="C:membrane"/>
    <property type="evidence" value="ECO:0007669"/>
    <property type="project" value="InterPro"/>
</dbReference>
<dbReference type="InterPro" id="IPR036909">
    <property type="entry name" value="Cyt_c-like_dom_sf"/>
</dbReference>
<dbReference type="AlphaFoldDB" id="H8KYN2"/>
<dbReference type="PANTHER" id="PTHR35008">
    <property type="entry name" value="BLL4482 PROTEIN-RELATED"/>
    <property type="match status" value="1"/>
</dbReference>
<reference evidence="7" key="1">
    <citation type="submission" date="2012-02" db="EMBL/GenBank/DDBJ databases">
        <title>The complete genome of Frateuria aurantia DSM 6220.</title>
        <authorList>
            <consortium name="US DOE Joint Genome Institute (JGI-PGF)"/>
            <person name="Lucas S."/>
            <person name="Copeland A."/>
            <person name="Lapidus A."/>
            <person name="Glavina del Rio T."/>
            <person name="Dalin E."/>
            <person name="Tice H."/>
            <person name="Bruce D."/>
            <person name="Goodwin L."/>
            <person name="Pitluck S."/>
            <person name="Peters L."/>
            <person name="Ovchinnikova G."/>
            <person name="Teshima H."/>
            <person name="Kyrpides N."/>
            <person name="Mavromatis K."/>
            <person name="Ivanova N."/>
            <person name="Brettin T."/>
            <person name="Detter J.C."/>
            <person name="Han C."/>
            <person name="Larimer F."/>
            <person name="Land M."/>
            <person name="Hauser L."/>
            <person name="Markowitz V."/>
            <person name="Cheng J.-F."/>
            <person name="Hugenholtz P."/>
            <person name="Woyke T."/>
            <person name="Wu D."/>
            <person name="Brambilla E."/>
            <person name="Klenk H.-P."/>
            <person name="Eisen J.A."/>
        </authorList>
    </citation>
    <scope>NUCLEOTIDE SEQUENCE</scope>
    <source>
        <strain evidence="7">DSM 6220</strain>
    </source>
</reference>
<dbReference type="SUPFAM" id="SSF46626">
    <property type="entry name" value="Cytochrome c"/>
    <property type="match status" value="3"/>
</dbReference>
<dbReference type="HOGENOM" id="CLU_028594_0_1_6"/>
<feature type="binding site" description="covalent" evidence="4">
    <location>
        <position position="342"/>
    </location>
    <ligand>
        <name>heme c</name>
        <dbReference type="ChEBI" id="CHEBI:61717"/>
        <label>3</label>
    </ligand>
</feature>
<accession>H8KYN2</accession>
<sequence>MSKQKLRIALSVVAVVVVIALVLGGWLFQRQGGMATLFASAVPSAPEPNLQDPALIARGKYLALAGDCVACHTEGSGQKYAGGLEFATPFGTMYSTNITPDVKEGIGSWSANDFWRVIHYGVSPKHGFLYPAYPFTNFNSLSRQDSDAIFAYLKSLPPSSRPNTENKMPFPFSFRPILLGWRLLFFKAAAPYQPDAGQSEAWNRGKYLVDGLGHCNMCHSGRGPFASLPASMDLSGGEVVGQGWYGPALNQEGLADWSVDDIAKLLRAGVSPKGAAYGPMADAVFHSLQFLTPEDAAAIGTYLKAVPTREAPEPTQFAVNEEQAKQLYAEGSSLYASHCAQCHQPQGQGHGTDYPPLAGNGSVTAEGDMNVVRVILVGGVAPVTGDNKRPFGMPPFGQRLTDRQVAALATFVRNAWGNKASAVSPEEVQKLRGIPL</sequence>
<dbReference type="GO" id="GO:0009055">
    <property type="term" value="F:electron transfer activity"/>
    <property type="evidence" value="ECO:0007669"/>
    <property type="project" value="InterPro"/>
</dbReference>
<keyword evidence="2 5" id="KW-0479">Metal-binding</keyword>
<feature type="binding site" description="axial binding residue" evidence="5">
    <location>
        <position position="72"/>
    </location>
    <ligand>
        <name>heme c</name>
        <dbReference type="ChEBI" id="CHEBI:61717"/>
        <label>1</label>
    </ligand>
    <ligandPart>
        <name>Fe</name>
        <dbReference type="ChEBI" id="CHEBI:18248"/>
    </ligandPart>
</feature>
<dbReference type="PROSITE" id="PS51007">
    <property type="entry name" value="CYTC"/>
    <property type="match status" value="3"/>
</dbReference>
<dbReference type="EMBL" id="CP003350">
    <property type="protein sequence ID" value="AFC85160.1"/>
    <property type="molecule type" value="Genomic_DNA"/>
</dbReference>
<proteinExistence type="predicted"/>
<dbReference type="GO" id="GO:0005506">
    <property type="term" value="F:iron ion binding"/>
    <property type="evidence" value="ECO:0007669"/>
    <property type="project" value="InterPro"/>
</dbReference>
<dbReference type="Proteomes" id="UP000005234">
    <property type="component" value="Chromosome"/>
</dbReference>
<dbReference type="GO" id="GO:0020037">
    <property type="term" value="F:heme binding"/>
    <property type="evidence" value="ECO:0007669"/>
    <property type="project" value="InterPro"/>
</dbReference>
<feature type="binding site" description="axial binding residue" evidence="5">
    <location>
        <position position="219"/>
    </location>
    <ligand>
        <name>heme c</name>
        <dbReference type="ChEBI" id="CHEBI:61717"/>
        <label>2</label>
    </ligand>
    <ligandPart>
        <name>Fe</name>
        <dbReference type="ChEBI" id="CHEBI:18248"/>
    </ligandPart>
</feature>
<evidence type="ECO:0000256" key="4">
    <source>
        <dbReference type="PIRSR" id="PIRSR000018-50"/>
    </source>
</evidence>
<dbReference type="GO" id="GO:0016614">
    <property type="term" value="F:oxidoreductase activity, acting on CH-OH group of donors"/>
    <property type="evidence" value="ECO:0007669"/>
    <property type="project" value="InterPro"/>
</dbReference>
<gene>
    <name evidence="7" type="ordered locus">Fraau_0687</name>
</gene>
<dbReference type="PIRSF" id="PIRSF000018">
    <property type="entry name" value="Mb_ADH_cyt_c"/>
    <property type="match status" value="1"/>
</dbReference>
<evidence type="ECO:0000313" key="7">
    <source>
        <dbReference type="EMBL" id="AFC85160.1"/>
    </source>
</evidence>
<dbReference type="InterPro" id="IPR009056">
    <property type="entry name" value="Cyt_c-like_dom"/>
</dbReference>
<feature type="domain" description="Cytochrome c" evidence="6">
    <location>
        <begin position="200"/>
        <end position="307"/>
    </location>
</feature>
<dbReference type="RefSeq" id="WP_014402166.1">
    <property type="nucleotide sequence ID" value="NC_017033.1"/>
</dbReference>
<organism evidence="7 8">
    <name type="scientific">Frateuria aurantia (strain ATCC 33424 / DSM 6220 / KCTC 2777 / LMG 1558 / NBRC 3245 / NCIMB 13370)</name>
    <name type="common">Acetobacter aurantius</name>
    <dbReference type="NCBI Taxonomy" id="767434"/>
    <lineage>
        <taxon>Bacteria</taxon>
        <taxon>Pseudomonadati</taxon>
        <taxon>Pseudomonadota</taxon>
        <taxon>Gammaproteobacteria</taxon>
        <taxon>Lysobacterales</taxon>
        <taxon>Rhodanobacteraceae</taxon>
        <taxon>Frateuria</taxon>
    </lineage>
</organism>
<feature type="binding site" description="covalent" evidence="4">
    <location>
        <position position="218"/>
    </location>
    <ligand>
        <name>heme c</name>
        <dbReference type="ChEBI" id="CHEBI:61717"/>
        <label>2</label>
    </ligand>
</feature>
<comment type="cofactor">
    <cofactor evidence="4">
        <name>heme c</name>
        <dbReference type="ChEBI" id="CHEBI:61717"/>
    </cofactor>
    <text evidence="4">Binds 3 heme c groups covalently per subunit.</text>
</comment>
<feature type="binding site" description="covalent" evidence="4">
    <location>
        <position position="68"/>
    </location>
    <ligand>
        <name>heme c</name>
        <dbReference type="ChEBI" id="CHEBI:61717"/>
        <label>1</label>
    </ligand>
</feature>
<feature type="domain" description="Cytochrome c" evidence="6">
    <location>
        <begin position="54"/>
        <end position="157"/>
    </location>
</feature>
<dbReference type="PANTHER" id="PTHR35008:SF4">
    <property type="entry name" value="BLL4482 PROTEIN"/>
    <property type="match status" value="1"/>
</dbReference>
<keyword evidence="3 5" id="KW-0408">Iron</keyword>
<dbReference type="InterPro" id="IPR051459">
    <property type="entry name" value="Cytochrome_c-type_DH"/>
</dbReference>
<keyword evidence="1 4" id="KW-0349">Heme</keyword>
<feature type="binding site" description="covalent" evidence="4">
    <location>
        <position position="71"/>
    </location>
    <ligand>
        <name>heme c</name>
        <dbReference type="ChEBI" id="CHEBI:61717"/>
        <label>1</label>
    </ligand>
</feature>
<protein>
    <submittedName>
        <fullName evidence="7">Cytochrome c, mono-and diheme variants family</fullName>
    </submittedName>
</protein>
<dbReference type="InterPro" id="IPR014353">
    <property type="entry name" value="Membr-bd_ADH_cyt_c"/>
</dbReference>
<dbReference type="KEGG" id="fau:Fraau_0687"/>
<feature type="binding site" description="axial binding residue" evidence="5">
    <location>
        <position position="343"/>
    </location>
    <ligand>
        <name>heme c</name>
        <dbReference type="ChEBI" id="CHEBI:61717"/>
        <label>3</label>
    </ligand>
    <ligandPart>
        <name>Fe</name>
        <dbReference type="ChEBI" id="CHEBI:18248"/>
    </ligandPart>
</feature>
<dbReference type="OrthoDB" id="9811281at2"/>
<feature type="binding site" description="covalent" evidence="4">
    <location>
        <position position="339"/>
    </location>
    <ligand>
        <name>heme c</name>
        <dbReference type="ChEBI" id="CHEBI:61717"/>
        <label>3</label>
    </ligand>
</feature>